<name>A0AAD8MSQ4_9APIA</name>
<accession>A0AAD8MSQ4</accession>
<dbReference type="Gene3D" id="2.40.50.140">
    <property type="entry name" value="Nucleic acid-binding proteins"/>
    <property type="match status" value="1"/>
</dbReference>
<dbReference type="Proteomes" id="UP001237642">
    <property type="component" value="Unassembled WGS sequence"/>
</dbReference>
<dbReference type="InterPro" id="IPR012340">
    <property type="entry name" value="NA-bd_OB-fold"/>
</dbReference>
<dbReference type="EMBL" id="JAUIZM010000004">
    <property type="protein sequence ID" value="KAK1388035.1"/>
    <property type="molecule type" value="Genomic_DNA"/>
</dbReference>
<keyword evidence="2" id="KW-1185">Reference proteome</keyword>
<proteinExistence type="predicted"/>
<protein>
    <recommendedName>
        <fullName evidence="3">Replication protein A OB domain-containing protein</fullName>
    </recommendedName>
</protein>
<gene>
    <name evidence="1" type="ORF">POM88_016213</name>
</gene>
<reference evidence="1" key="2">
    <citation type="submission" date="2023-05" db="EMBL/GenBank/DDBJ databases">
        <authorList>
            <person name="Schelkunov M.I."/>
        </authorList>
    </citation>
    <scope>NUCLEOTIDE SEQUENCE</scope>
    <source>
        <strain evidence="1">Hsosn_3</strain>
        <tissue evidence="1">Leaf</tissue>
    </source>
</reference>
<sequence length="176" mass="20200">MSTNKYEPLSNLKPSRYDYKIKITREQGFMHSSRDTKIEDGEDNGTEIPHEAFDFHDHSELRALTKQITYLADVVGIIKIHDPFKTNVKNRLGQKNNQAKFTITYGSSNIKVTFWDKFGEQFEKAMQEATEKPVIVIIASCKVDWCNGITSNFIIISTSVTKMELICIANVQMTWI</sequence>
<reference evidence="1" key="1">
    <citation type="submission" date="2023-02" db="EMBL/GenBank/DDBJ databases">
        <title>Genome of toxic invasive species Heracleum sosnowskyi carries increased number of genes despite the absence of recent whole-genome duplications.</title>
        <authorList>
            <person name="Schelkunov M."/>
            <person name="Shtratnikova V."/>
            <person name="Makarenko M."/>
            <person name="Klepikova A."/>
            <person name="Omelchenko D."/>
            <person name="Novikova G."/>
            <person name="Obukhova E."/>
            <person name="Bogdanov V."/>
            <person name="Penin A."/>
            <person name="Logacheva M."/>
        </authorList>
    </citation>
    <scope>NUCLEOTIDE SEQUENCE</scope>
    <source>
        <strain evidence="1">Hsosn_3</strain>
        <tissue evidence="1">Leaf</tissue>
    </source>
</reference>
<dbReference type="AlphaFoldDB" id="A0AAD8MSQ4"/>
<organism evidence="1 2">
    <name type="scientific">Heracleum sosnowskyi</name>
    <dbReference type="NCBI Taxonomy" id="360622"/>
    <lineage>
        <taxon>Eukaryota</taxon>
        <taxon>Viridiplantae</taxon>
        <taxon>Streptophyta</taxon>
        <taxon>Embryophyta</taxon>
        <taxon>Tracheophyta</taxon>
        <taxon>Spermatophyta</taxon>
        <taxon>Magnoliopsida</taxon>
        <taxon>eudicotyledons</taxon>
        <taxon>Gunneridae</taxon>
        <taxon>Pentapetalae</taxon>
        <taxon>asterids</taxon>
        <taxon>campanulids</taxon>
        <taxon>Apiales</taxon>
        <taxon>Apiaceae</taxon>
        <taxon>Apioideae</taxon>
        <taxon>apioid superclade</taxon>
        <taxon>Tordylieae</taxon>
        <taxon>Tordyliinae</taxon>
        <taxon>Heracleum</taxon>
    </lineage>
</organism>
<evidence type="ECO:0000313" key="1">
    <source>
        <dbReference type="EMBL" id="KAK1388035.1"/>
    </source>
</evidence>
<evidence type="ECO:0008006" key="3">
    <source>
        <dbReference type="Google" id="ProtNLM"/>
    </source>
</evidence>
<comment type="caution">
    <text evidence="1">The sequence shown here is derived from an EMBL/GenBank/DDBJ whole genome shotgun (WGS) entry which is preliminary data.</text>
</comment>
<evidence type="ECO:0000313" key="2">
    <source>
        <dbReference type="Proteomes" id="UP001237642"/>
    </source>
</evidence>
<dbReference type="SUPFAM" id="SSF50249">
    <property type="entry name" value="Nucleic acid-binding proteins"/>
    <property type="match status" value="1"/>
</dbReference>